<keyword evidence="2" id="KW-1185">Reference proteome</keyword>
<gene>
    <name evidence="1" type="ORF">PR048_032835</name>
</gene>
<organism evidence="1 2">
    <name type="scientific">Dryococelus australis</name>
    <dbReference type="NCBI Taxonomy" id="614101"/>
    <lineage>
        <taxon>Eukaryota</taxon>
        <taxon>Metazoa</taxon>
        <taxon>Ecdysozoa</taxon>
        <taxon>Arthropoda</taxon>
        <taxon>Hexapoda</taxon>
        <taxon>Insecta</taxon>
        <taxon>Pterygota</taxon>
        <taxon>Neoptera</taxon>
        <taxon>Polyneoptera</taxon>
        <taxon>Phasmatodea</taxon>
        <taxon>Verophasmatodea</taxon>
        <taxon>Anareolatae</taxon>
        <taxon>Phasmatidae</taxon>
        <taxon>Eurycanthinae</taxon>
        <taxon>Dryococelus</taxon>
    </lineage>
</organism>
<dbReference type="EMBL" id="JARBHB010000016">
    <property type="protein sequence ID" value="KAJ8866973.1"/>
    <property type="molecule type" value="Genomic_DNA"/>
</dbReference>
<protein>
    <submittedName>
        <fullName evidence="1">Uncharacterized protein</fullName>
    </submittedName>
</protein>
<proteinExistence type="predicted"/>
<accession>A0ABQ9G432</accession>
<evidence type="ECO:0000313" key="1">
    <source>
        <dbReference type="EMBL" id="KAJ8866973.1"/>
    </source>
</evidence>
<sequence>MRKFGSDPAGDRTRFALVGGGQANHYTTEAPIDTWEIMKLHIPVARPGIEPGSLCVGSERANRSATVAPKCNGNAEANEATANSHFDECSDGRSSIVGTHHRRSGIVLRCDVLGKGLWKTVVSPRSMLWVSPKYPTRGEGGKQGPNWTNKRFGLGVEGGREPIEHLPTAVQIHHFSFSSNLSLHTWIHLPLLSTLREHHFTDCVRQAAGLSPDVRGYPDFGLIVHLTASSDSRACIKVSATASRVIPHPAAEQASWNEYQGFVHRSPDDDQP</sequence>
<dbReference type="Proteomes" id="UP001159363">
    <property type="component" value="Chromosome 15"/>
</dbReference>
<comment type="caution">
    <text evidence="1">The sequence shown here is derived from an EMBL/GenBank/DDBJ whole genome shotgun (WGS) entry which is preliminary data.</text>
</comment>
<reference evidence="1 2" key="1">
    <citation type="submission" date="2023-02" db="EMBL/GenBank/DDBJ databases">
        <title>LHISI_Scaffold_Assembly.</title>
        <authorList>
            <person name="Stuart O.P."/>
            <person name="Cleave R."/>
            <person name="Magrath M.J.L."/>
            <person name="Mikheyev A.S."/>
        </authorList>
    </citation>
    <scope>NUCLEOTIDE SEQUENCE [LARGE SCALE GENOMIC DNA]</scope>
    <source>
        <strain evidence="1">Daus_M_001</strain>
        <tissue evidence="1">Leg muscle</tissue>
    </source>
</reference>
<evidence type="ECO:0000313" key="2">
    <source>
        <dbReference type="Proteomes" id="UP001159363"/>
    </source>
</evidence>
<name>A0ABQ9G432_9NEOP</name>